<evidence type="ECO:0000313" key="3">
    <source>
        <dbReference type="Proteomes" id="UP000287853"/>
    </source>
</evidence>
<accession>A0A444ISC2</accession>
<proteinExistence type="predicted"/>
<dbReference type="Pfam" id="PF14734">
    <property type="entry name" value="DUF4469"/>
    <property type="match status" value="1"/>
</dbReference>
<dbReference type="EMBL" id="MTKO01000110">
    <property type="protein sequence ID" value="RWX43779.1"/>
    <property type="molecule type" value="Genomic_DNA"/>
</dbReference>
<reference evidence="2 3" key="1">
    <citation type="submission" date="2017-01" db="EMBL/GenBank/DDBJ databases">
        <title>The cable genome- insights into the physiology and evolution of filamentous bacteria capable of sulfide oxidation via long distance electron transfer.</title>
        <authorList>
            <person name="Schreiber L."/>
            <person name="Bjerg J.T."/>
            <person name="Boggild A."/>
            <person name="Van De Vossenberg J."/>
            <person name="Meysman F."/>
            <person name="Nielsen L.P."/>
            <person name="Schramm A."/>
            <person name="Kjeldsen K.U."/>
        </authorList>
    </citation>
    <scope>NUCLEOTIDE SEQUENCE [LARGE SCALE GENOMIC DNA]</scope>
    <source>
        <strain evidence="2">MCF</strain>
    </source>
</reference>
<comment type="caution">
    <text evidence="2">The sequence shown here is derived from an EMBL/GenBank/DDBJ whole genome shotgun (WGS) entry which is preliminary data.</text>
</comment>
<dbReference type="Gene3D" id="2.70.50.70">
    <property type="match status" value="1"/>
</dbReference>
<dbReference type="Proteomes" id="UP000287853">
    <property type="component" value="Unassembled WGS sequence"/>
</dbReference>
<protein>
    <recommendedName>
        <fullName evidence="1">DUF4469 domain-containing protein</fullName>
    </recommendedName>
</protein>
<feature type="domain" description="DUF4469" evidence="1">
    <location>
        <begin position="133"/>
        <end position="224"/>
    </location>
</feature>
<organism evidence="2 3">
    <name type="scientific">Candidatus Electrothrix aarhusensis</name>
    <dbReference type="NCBI Taxonomy" id="1859131"/>
    <lineage>
        <taxon>Bacteria</taxon>
        <taxon>Pseudomonadati</taxon>
        <taxon>Thermodesulfobacteriota</taxon>
        <taxon>Desulfobulbia</taxon>
        <taxon>Desulfobulbales</taxon>
        <taxon>Desulfobulbaceae</taxon>
        <taxon>Candidatus Electrothrix</taxon>
    </lineage>
</organism>
<dbReference type="AlphaFoldDB" id="A0A444ISC2"/>
<name>A0A444ISC2_9BACT</name>
<dbReference type="InterPro" id="IPR027824">
    <property type="entry name" value="DUF4469"/>
</dbReference>
<evidence type="ECO:0000259" key="1">
    <source>
        <dbReference type="Pfam" id="PF14734"/>
    </source>
</evidence>
<keyword evidence="3" id="KW-1185">Reference proteome</keyword>
<gene>
    <name evidence="2" type="ORF">H206_02498</name>
</gene>
<sequence length="354" mass="38627">MAKIQWRPVVNALTTPQSYRAQVVPHNTAGYDEMAADISSAHPNYNAELVRSLAPLIMEWVQTRMINGDQVTLEDAVTFHTTIVGRLDSPDASLPDDEELLQVKVYASRPFVLGVRKEARLERLPMNEKQPLITSAEDTKLKLANVLNPGGVLHLTGSNLFFEEDDPDCECVLEGTRSGKTKQSVFASISNSEILLVPDIPAQANAWNNEYTVTVTTQYTEHGTQRTSTYRRKLRTPLTVVPGNDDGILTGRATSPYVTVTGAALAANETVRIQAVLDLHLGELFFNLLDMKEGGEEGEAVRVTADGPYTLSGFAGSGLTGLDLTVNNFSALSEMIRNTYSGRLVDVLNMEAGT</sequence>
<evidence type="ECO:0000313" key="2">
    <source>
        <dbReference type="EMBL" id="RWX43779.1"/>
    </source>
</evidence>